<organism evidence="2 3">
    <name type="scientific">Arboricoccus pini</name>
    <dbReference type="NCBI Taxonomy" id="1963835"/>
    <lineage>
        <taxon>Bacteria</taxon>
        <taxon>Pseudomonadati</taxon>
        <taxon>Pseudomonadota</taxon>
        <taxon>Alphaproteobacteria</taxon>
        <taxon>Geminicoccales</taxon>
        <taxon>Geminicoccaceae</taxon>
        <taxon>Arboricoccus</taxon>
    </lineage>
</organism>
<evidence type="ECO:0000259" key="1">
    <source>
        <dbReference type="Pfam" id="PF00814"/>
    </source>
</evidence>
<dbReference type="Pfam" id="PF00814">
    <property type="entry name" value="TsaD"/>
    <property type="match status" value="1"/>
</dbReference>
<dbReference type="NCBIfam" id="TIGR03725">
    <property type="entry name" value="T6A_YeaZ"/>
    <property type="match status" value="1"/>
</dbReference>
<accession>A0A212PYH4</accession>
<evidence type="ECO:0000313" key="3">
    <source>
        <dbReference type="Proteomes" id="UP000197065"/>
    </source>
</evidence>
<dbReference type="Gene3D" id="3.30.420.40">
    <property type="match status" value="1"/>
</dbReference>
<dbReference type="OrthoDB" id="9809995at2"/>
<proteinExistence type="predicted"/>
<dbReference type="InterPro" id="IPR043129">
    <property type="entry name" value="ATPase_NBD"/>
</dbReference>
<dbReference type="SUPFAM" id="SSF53067">
    <property type="entry name" value="Actin-like ATPase domain"/>
    <property type="match status" value="1"/>
</dbReference>
<evidence type="ECO:0000313" key="2">
    <source>
        <dbReference type="EMBL" id="SNB52039.1"/>
    </source>
</evidence>
<protein>
    <submittedName>
        <fullName evidence="2">tRNA threonylcarbamoyl adenosine modification protein YeaZ</fullName>
    </submittedName>
</protein>
<dbReference type="Proteomes" id="UP000197065">
    <property type="component" value="Unassembled WGS sequence"/>
</dbReference>
<dbReference type="EMBL" id="FYEH01000001">
    <property type="protein sequence ID" value="SNB52039.1"/>
    <property type="molecule type" value="Genomic_DNA"/>
</dbReference>
<dbReference type="GO" id="GO:0002949">
    <property type="term" value="P:tRNA threonylcarbamoyladenosine modification"/>
    <property type="evidence" value="ECO:0007669"/>
    <property type="project" value="InterPro"/>
</dbReference>
<dbReference type="RefSeq" id="WP_088559505.1">
    <property type="nucleotide sequence ID" value="NZ_FYEH01000001.1"/>
</dbReference>
<dbReference type="AlphaFoldDB" id="A0A212PYH4"/>
<dbReference type="InterPro" id="IPR022496">
    <property type="entry name" value="T6A_TsaB"/>
</dbReference>
<feature type="domain" description="Gcp-like" evidence="1">
    <location>
        <begin position="44"/>
        <end position="131"/>
    </location>
</feature>
<sequence length="230" mass="23987">MPSTEPDRPLIVAFDCTGDTLSACLGTREGVLVAATAAEDANAAEALMPLLDRMVRAHGKWSDVGLVALTIGPGGFTGVRVGVATARALSLALPCSLMPIGTLEAIAACLPPAPDLWVVKDVRRGEVVLQHFRAGRPSGGPELSSVDAARFRVLANPPSQLGGDGVALLDLGGIKIEAEGVPVAEGVWRVACRQLAEDRHPVAGTAVRPFYQRAPDAKIAQRLRPPPDVD</sequence>
<reference evidence="2 3" key="1">
    <citation type="submission" date="2017-06" db="EMBL/GenBank/DDBJ databases">
        <authorList>
            <person name="Kim H.J."/>
            <person name="Triplett B.A."/>
        </authorList>
    </citation>
    <scope>NUCLEOTIDE SEQUENCE [LARGE SCALE GENOMIC DNA]</scope>
    <source>
        <strain evidence="2 3">B29T1</strain>
    </source>
</reference>
<name>A0A212PYH4_9PROT</name>
<dbReference type="InterPro" id="IPR000905">
    <property type="entry name" value="Gcp-like_dom"/>
</dbReference>
<keyword evidence="3" id="KW-1185">Reference proteome</keyword>
<gene>
    <name evidence="2" type="ORF">SAMN07250955_101171</name>
</gene>